<dbReference type="InterPro" id="IPR003764">
    <property type="entry name" value="GlcNAc_6-P_deAcase"/>
</dbReference>
<feature type="binding site" evidence="8">
    <location>
        <position position="196"/>
    </location>
    <ligand>
        <name>Zn(2+)</name>
        <dbReference type="ChEBI" id="CHEBI:29105"/>
    </ligand>
</feature>
<evidence type="ECO:0000256" key="8">
    <source>
        <dbReference type="PIRSR" id="PIRSR038994-3"/>
    </source>
</evidence>
<accession>A0A1H4IXS6</accession>
<reference evidence="10 11" key="1">
    <citation type="submission" date="2016-10" db="EMBL/GenBank/DDBJ databases">
        <authorList>
            <person name="de Groot N.N."/>
        </authorList>
    </citation>
    <scope>NUCLEOTIDE SEQUENCE [LARGE SCALE GENOMIC DNA]</scope>
    <source>
        <strain evidence="10 11">DSM 21799</strain>
    </source>
</reference>
<dbReference type="EMBL" id="FNRY01000001">
    <property type="protein sequence ID" value="SEB38062.1"/>
    <property type="molecule type" value="Genomic_DNA"/>
</dbReference>
<dbReference type="Gene3D" id="2.30.40.10">
    <property type="entry name" value="Urease, subunit C, domain 1"/>
    <property type="match status" value="1"/>
</dbReference>
<evidence type="ECO:0000313" key="10">
    <source>
        <dbReference type="EMBL" id="SEB38062.1"/>
    </source>
</evidence>
<dbReference type="AlphaFoldDB" id="A0A1H4IXS6"/>
<dbReference type="PANTHER" id="PTHR11113">
    <property type="entry name" value="N-ACETYLGLUCOSAMINE-6-PHOSPHATE DEACETYLASE"/>
    <property type="match status" value="1"/>
</dbReference>
<evidence type="ECO:0000256" key="4">
    <source>
        <dbReference type="ARBA" id="ARBA00023277"/>
    </source>
</evidence>
<feature type="binding site" evidence="7">
    <location>
        <position position="228"/>
    </location>
    <ligand>
        <name>substrate</name>
    </ligand>
</feature>
<dbReference type="Proteomes" id="UP000199183">
    <property type="component" value="Unassembled WGS sequence"/>
</dbReference>
<dbReference type="RefSeq" id="WP_091179160.1">
    <property type="nucleotide sequence ID" value="NZ_FNRY01000001.1"/>
</dbReference>
<keyword evidence="11" id="KW-1185">Reference proteome</keyword>
<sequence>MSTVIHSARLVTDGTITDDAWVVFGSDAAVAGRGTGDAWRALAQGAAVVDAAGDILTPGFIDIHGHGGGAAAYDDGADAIATAVAVHRAHGTTRSVLSLVTASVDDLAARAGVIADLAGRDPLILGSHLEGPFLDVGHKGAHTPELLTAPSRDAVDTLLDAAGGTLRQVTIAPELPGGLEAIGAFARAGVTVAIGHTDADFDMACAAFDAGATLLTHAFNAMNGIHHRAPGPVVAAFSRDDVTIEVINDGTHVHPQVVRLLFASAPGRVALVTDAMAAAGAADGAYTLGGLAVTVTDGVARLVDGGSIAGSTLTQDEALRRAVTDVGLSLPDAVDALTRVPARAIGADESLGSLSPGFAADAVLLNDALEVRSVWAAGDQLR</sequence>
<dbReference type="SUPFAM" id="SSF51338">
    <property type="entry name" value="Composite domain of metallo-dependent hydrolases"/>
    <property type="match status" value="1"/>
</dbReference>
<dbReference type="GO" id="GO:0008448">
    <property type="term" value="F:N-acetylglucosamine-6-phosphate deacetylase activity"/>
    <property type="evidence" value="ECO:0007669"/>
    <property type="project" value="InterPro"/>
</dbReference>
<dbReference type="Pfam" id="PF01979">
    <property type="entry name" value="Amidohydro_1"/>
    <property type="match status" value="1"/>
</dbReference>
<dbReference type="GO" id="GO:0006046">
    <property type="term" value="P:N-acetylglucosamine catabolic process"/>
    <property type="evidence" value="ECO:0007669"/>
    <property type="project" value="TreeGrafter"/>
</dbReference>
<protein>
    <submittedName>
        <fullName evidence="10">N-acetylglucosamine 6-phosphate deacetylase</fullName>
    </submittedName>
</protein>
<evidence type="ECO:0000313" key="11">
    <source>
        <dbReference type="Proteomes" id="UP000199183"/>
    </source>
</evidence>
<dbReference type="Gene3D" id="3.20.20.140">
    <property type="entry name" value="Metal-dependent hydrolases"/>
    <property type="match status" value="1"/>
</dbReference>
<evidence type="ECO:0000256" key="5">
    <source>
        <dbReference type="PIRNR" id="PIRNR038994"/>
    </source>
</evidence>
<feature type="binding site" evidence="8">
    <location>
        <position position="217"/>
    </location>
    <ligand>
        <name>Zn(2+)</name>
        <dbReference type="ChEBI" id="CHEBI:29105"/>
    </ligand>
</feature>
<dbReference type="InterPro" id="IPR006680">
    <property type="entry name" value="Amidohydro-rel"/>
</dbReference>
<dbReference type="PIRSF" id="PIRSF038994">
    <property type="entry name" value="NagA"/>
    <property type="match status" value="1"/>
</dbReference>
<dbReference type="InterPro" id="IPR032466">
    <property type="entry name" value="Metal_Hydrolase"/>
</dbReference>
<gene>
    <name evidence="10" type="ORF">SAMN04489806_0315</name>
</gene>
<evidence type="ECO:0000259" key="9">
    <source>
        <dbReference type="Pfam" id="PF01979"/>
    </source>
</evidence>
<evidence type="ECO:0000256" key="7">
    <source>
        <dbReference type="PIRSR" id="PIRSR038994-2"/>
    </source>
</evidence>
<evidence type="ECO:0000256" key="3">
    <source>
        <dbReference type="ARBA" id="ARBA00022801"/>
    </source>
</evidence>
<evidence type="ECO:0000256" key="2">
    <source>
        <dbReference type="ARBA" id="ARBA00022723"/>
    </source>
</evidence>
<keyword evidence="3 5" id="KW-0378">Hydrolase</keyword>
<feature type="binding site" evidence="8">
    <location>
        <position position="130"/>
    </location>
    <ligand>
        <name>Zn(2+)</name>
        <dbReference type="ChEBI" id="CHEBI:29105"/>
    </ligand>
</feature>
<feature type="binding site" evidence="7">
    <location>
        <begin position="220"/>
        <end position="221"/>
    </location>
    <ligand>
        <name>substrate</name>
    </ligand>
</feature>
<organism evidence="10 11">
    <name type="scientific">Paramicrobacterium humi</name>
    <dbReference type="NCBI Taxonomy" id="640635"/>
    <lineage>
        <taxon>Bacteria</taxon>
        <taxon>Bacillati</taxon>
        <taxon>Actinomycetota</taxon>
        <taxon>Actinomycetes</taxon>
        <taxon>Micrococcales</taxon>
        <taxon>Microbacteriaceae</taxon>
        <taxon>Paramicrobacterium</taxon>
    </lineage>
</organism>
<dbReference type="OrthoDB" id="9776488at2"/>
<dbReference type="PANTHER" id="PTHR11113:SF14">
    <property type="entry name" value="N-ACETYLGLUCOSAMINE-6-PHOSPHATE DEACETYLASE"/>
    <property type="match status" value="1"/>
</dbReference>
<feature type="domain" description="Amidohydrolase-related" evidence="9">
    <location>
        <begin position="55"/>
        <end position="379"/>
    </location>
</feature>
<comment type="cofactor">
    <cofactor evidence="8">
        <name>a divalent metal cation</name>
        <dbReference type="ChEBI" id="CHEBI:60240"/>
    </cofactor>
    <text evidence="8">Binds 1 divalent metal cation per subunit.</text>
</comment>
<evidence type="ECO:0000256" key="6">
    <source>
        <dbReference type="PIRSR" id="PIRSR038994-1"/>
    </source>
</evidence>
<feature type="binding site" evidence="7">
    <location>
        <position position="252"/>
    </location>
    <ligand>
        <name>substrate</name>
    </ligand>
</feature>
<dbReference type="GO" id="GO:0046872">
    <property type="term" value="F:metal ion binding"/>
    <property type="evidence" value="ECO:0007669"/>
    <property type="project" value="UniProtKB-KW"/>
</dbReference>
<feature type="binding site" evidence="7">
    <location>
        <begin position="308"/>
        <end position="310"/>
    </location>
    <ligand>
        <name>substrate</name>
    </ligand>
</feature>
<dbReference type="InterPro" id="IPR011059">
    <property type="entry name" value="Metal-dep_hydrolase_composite"/>
</dbReference>
<proteinExistence type="inferred from homology"/>
<keyword evidence="4 5" id="KW-0119">Carbohydrate metabolism</keyword>
<keyword evidence="2 8" id="KW-0479">Metal-binding</keyword>
<dbReference type="STRING" id="640635.SAMN04489806_0315"/>
<evidence type="ECO:0000256" key="1">
    <source>
        <dbReference type="ARBA" id="ARBA00010716"/>
    </source>
</evidence>
<name>A0A1H4IXS6_9MICO</name>
<feature type="active site" description="Proton donor/acceptor" evidence="6">
    <location>
        <position position="274"/>
    </location>
</feature>
<dbReference type="SUPFAM" id="SSF51556">
    <property type="entry name" value="Metallo-dependent hydrolases"/>
    <property type="match status" value="1"/>
</dbReference>
<comment type="similarity">
    <text evidence="1 5">Belongs to the metallo-dependent hydrolases superfamily. NagA family.</text>
</comment>
<feature type="binding site" evidence="7">
    <location>
        <position position="141"/>
    </location>
    <ligand>
        <name>substrate</name>
    </ligand>
</feature>
<dbReference type="NCBIfam" id="TIGR00221">
    <property type="entry name" value="nagA"/>
    <property type="match status" value="1"/>
</dbReference>